<comment type="caution">
    <text evidence="4">The sequence shown here is derived from an EMBL/GenBank/DDBJ whole genome shotgun (WGS) entry which is preliminary data.</text>
</comment>
<name>A0ABD5PDP2_9EURY</name>
<keyword evidence="5" id="KW-1185">Reference proteome</keyword>
<accession>A0ABD5PDP2</accession>
<keyword evidence="2" id="KW-1133">Transmembrane helix</keyword>
<sequence>MDRANSSRAVGGADSAVSGPTAGDFDDTGETGVNTGANASGDENGTAAADTETTTTSADAAPMAKDDLFHVLQNQRRRRVLAYLRGATGPVDMRDIAELIAARENGKSVAAISSDERQRAYIALYQSHLPKLDEMGVVRYQQDRGIVERTELADQFDPYLDVDSAATTTTTTTDDDPRPGRTVRYYGGATLLGAAISLASWVGALPALSPAALATAVVSLFVLVTGLVVWGRRR</sequence>
<evidence type="ECO:0000313" key="5">
    <source>
        <dbReference type="Proteomes" id="UP001595921"/>
    </source>
</evidence>
<evidence type="ECO:0000259" key="3">
    <source>
        <dbReference type="Pfam" id="PF24035"/>
    </source>
</evidence>
<evidence type="ECO:0000256" key="1">
    <source>
        <dbReference type="SAM" id="MobiDB-lite"/>
    </source>
</evidence>
<dbReference type="Proteomes" id="UP001595921">
    <property type="component" value="Unassembled WGS sequence"/>
</dbReference>
<keyword evidence="2" id="KW-0812">Transmembrane</keyword>
<organism evidence="4 5">
    <name type="scientific">Halobium salinum</name>
    <dbReference type="NCBI Taxonomy" id="1364940"/>
    <lineage>
        <taxon>Archaea</taxon>
        <taxon>Methanobacteriati</taxon>
        <taxon>Methanobacteriota</taxon>
        <taxon>Stenosarchaea group</taxon>
        <taxon>Halobacteria</taxon>
        <taxon>Halobacteriales</taxon>
        <taxon>Haloferacaceae</taxon>
        <taxon>Halobium</taxon>
    </lineage>
</organism>
<dbReference type="RefSeq" id="WP_267623646.1">
    <property type="nucleotide sequence ID" value="NZ_JAODIW010000008.1"/>
</dbReference>
<feature type="transmembrane region" description="Helical" evidence="2">
    <location>
        <begin position="211"/>
        <end position="230"/>
    </location>
</feature>
<gene>
    <name evidence="4" type="ORF">ACFO0N_11580</name>
</gene>
<evidence type="ECO:0000313" key="4">
    <source>
        <dbReference type="EMBL" id="MFC4358581.1"/>
    </source>
</evidence>
<proteinExistence type="predicted"/>
<dbReference type="AlphaFoldDB" id="A0ABD5PDP2"/>
<feature type="region of interest" description="Disordered" evidence="1">
    <location>
        <begin position="1"/>
        <end position="61"/>
    </location>
</feature>
<keyword evidence="2" id="KW-0472">Membrane</keyword>
<feature type="compositionally biased region" description="Low complexity" evidence="1">
    <location>
        <begin position="46"/>
        <end position="61"/>
    </location>
</feature>
<dbReference type="Pfam" id="PF24035">
    <property type="entry name" value="DUF7344"/>
    <property type="match status" value="1"/>
</dbReference>
<feature type="transmembrane region" description="Helical" evidence="2">
    <location>
        <begin position="185"/>
        <end position="205"/>
    </location>
</feature>
<dbReference type="InterPro" id="IPR036388">
    <property type="entry name" value="WH-like_DNA-bd_sf"/>
</dbReference>
<protein>
    <recommendedName>
        <fullName evidence="3">DUF7344 domain-containing protein</fullName>
    </recommendedName>
</protein>
<evidence type="ECO:0000256" key="2">
    <source>
        <dbReference type="SAM" id="Phobius"/>
    </source>
</evidence>
<dbReference type="Gene3D" id="1.10.10.10">
    <property type="entry name" value="Winged helix-like DNA-binding domain superfamily/Winged helix DNA-binding domain"/>
    <property type="match status" value="1"/>
</dbReference>
<dbReference type="EMBL" id="JBHSDS010000006">
    <property type="protein sequence ID" value="MFC4358581.1"/>
    <property type="molecule type" value="Genomic_DNA"/>
</dbReference>
<feature type="domain" description="DUF7344" evidence="3">
    <location>
        <begin position="69"/>
        <end position="148"/>
    </location>
</feature>
<feature type="compositionally biased region" description="Polar residues" evidence="1">
    <location>
        <begin position="31"/>
        <end position="43"/>
    </location>
</feature>
<dbReference type="InterPro" id="IPR055768">
    <property type="entry name" value="DUF7344"/>
</dbReference>
<reference evidence="4 5" key="1">
    <citation type="journal article" date="2019" name="Int. J. Syst. Evol. Microbiol.">
        <title>The Global Catalogue of Microorganisms (GCM) 10K type strain sequencing project: providing services to taxonomists for standard genome sequencing and annotation.</title>
        <authorList>
            <consortium name="The Broad Institute Genomics Platform"/>
            <consortium name="The Broad Institute Genome Sequencing Center for Infectious Disease"/>
            <person name="Wu L."/>
            <person name="Ma J."/>
        </authorList>
    </citation>
    <scope>NUCLEOTIDE SEQUENCE [LARGE SCALE GENOMIC DNA]</scope>
    <source>
        <strain evidence="4 5">CGMCC 1.12553</strain>
    </source>
</reference>